<dbReference type="InterPro" id="IPR032675">
    <property type="entry name" value="LRR_dom_sf"/>
</dbReference>
<feature type="region of interest" description="Disordered" evidence="1">
    <location>
        <begin position="255"/>
        <end position="294"/>
    </location>
</feature>
<evidence type="ECO:0008006" key="4">
    <source>
        <dbReference type="Google" id="ProtNLM"/>
    </source>
</evidence>
<feature type="compositionally biased region" description="Polar residues" evidence="1">
    <location>
        <begin position="271"/>
        <end position="287"/>
    </location>
</feature>
<keyword evidence="3" id="KW-1185">Reference proteome</keyword>
<dbReference type="PANTHER" id="PTHR22708">
    <property type="entry name" value="LEUCINE-RICH REPEAT-CONTAINING PROTEIN 56"/>
    <property type="match status" value="1"/>
</dbReference>
<dbReference type="InterPro" id="IPR040091">
    <property type="entry name" value="LRRC56"/>
</dbReference>
<accession>A0A8C4WZ44</accession>
<protein>
    <recommendedName>
        <fullName evidence="4">Leucine-rich repeat-containing protein 56</fullName>
    </recommendedName>
</protein>
<organism evidence="2 3">
    <name type="scientific">Eptatretus burgeri</name>
    <name type="common">Inshore hagfish</name>
    <dbReference type="NCBI Taxonomy" id="7764"/>
    <lineage>
        <taxon>Eukaryota</taxon>
        <taxon>Metazoa</taxon>
        <taxon>Chordata</taxon>
        <taxon>Craniata</taxon>
        <taxon>Vertebrata</taxon>
        <taxon>Cyclostomata</taxon>
        <taxon>Myxini</taxon>
        <taxon>Myxiniformes</taxon>
        <taxon>Myxinidae</taxon>
        <taxon>Eptatretinae</taxon>
        <taxon>Eptatretus</taxon>
    </lineage>
</organism>
<sequence>MEHFSEHSTNASHKPVDFCGEEKNFTGSLRAASSATTDKQQMVYSCLTPSNLRKLTACDDLQKVTFFETRVNTSTTSLGKFGALLPNLLQLKLNNSIISSVRDLGASLRHLQVLWMACCGLQHLDGLSALYSLKELYLAFNSIADLSQVGFLDMLEILDLEGNCVEDLAQVQHLAFCSCLVNITLEGNPVCHQPPPSACAVDGDYSYRKAIHALLPRLRILDERPTGDTSMPQHNYDNLDWMLIRNAIVAESRSADVGNTPWDRQEKACSQPGNDKQPSASTRTVNLSDGPLLNPERLDLAACPSLSPHWGGG</sequence>
<dbReference type="Proteomes" id="UP000694388">
    <property type="component" value="Unplaced"/>
</dbReference>
<reference evidence="2" key="2">
    <citation type="submission" date="2025-09" db="UniProtKB">
        <authorList>
            <consortium name="Ensembl"/>
        </authorList>
    </citation>
    <scope>IDENTIFICATION</scope>
</reference>
<dbReference type="SUPFAM" id="SSF52058">
    <property type="entry name" value="L domain-like"/>
    <property type="match status" value="1"/>
</dbReference>
<dbReference type="Ensembl" id="ENSEBUT00000022074.1">
    <property type="protein sequence ID" value="ENSEBUP00000021497.1"/>
    <property type="gene ID" value="ENSEBUG00000013276.1"/>
</dbReference>
<dbReference type="InterPro" id="IPR001611">
    <property type="entry name" value="Leu-rich_rpt"/>
</dbReference>
<dbReference type="Gene3D" id="3.80.10.10">
    <property type="entry name" value="Ribonuclease Inhibitor"/>
    <property type="match status" value="1"/>
</dbReference>
<dbReference type="GeneTree" id="ENSGT00390000001545"/>
<evidence type="ECO:0000256" key="1">
    <source>
        <dbReference type="SAM" id="MobiDB-lite"/>
    </source>
</evidence>
<reference evidence="2" key="1">
    <citation type="submission" date="2025-08" db="UniProtKB">
        <authorList>
            <consortium name="Ensembl"/>
        </authorList>
    </citation>
    <scope>IDENTIFICATION</scope>
</reference>
<dbReference type="AlphaFoldDB" id="A0A8C4WZ44"/>
<dbReference type="PROSITE" id="PS51450">
    <property type="entry name" value="LRR"/>
    <property type="match status" value="2"/>
</dbReference>
<evidence type="ECO:0000313" key="3">
    <source>
        <dbReference type="Proteomes" id="UP000694388"/>
    </source>
</evidence>
<proteinExistence type="predicted"/>
<dbReference type="OMA" id="EYISPHK"/>
<dbReference type="PANTHER" id="PTHR22708:SF0">
    <property type="entry name" value="LEUCINE-RICH REPEAT-CONTAINING PROTEIN 56"/>
    <property type="match status" value="1"/>
</dbReference>
<evidence type="ECO:0000313" key="2">
    <source>
        <dbReference type="Ensembl" id="ENSEBUP00000021497.1"/>
    </source>
</evidence>
<name>A0A8C4WZ44_EPTBU</name>